<proteinExistence type="predicted"/>
<evidence type="ECO:0000313" key="1">
    <source>
        <dbReference type="EMBL" id="KAH7924188.1"/>
    </source>
</evidence>
<reference evidence="1" key="1">
    <citation type="journal article" date="2021" name="New Phytol.">
        <title>Evolutionary innovations through gain and loss of genes in the ectomycorrhizal Boletales.</title>
        <authorList>
            <person name="Wu G."/>
            <person name="Miyauchi S."/>
            <person name="Morin E."/>
            <person name="Kuo A."/>
            <person name="Drula E."/>
            <person name="Varga T."/>
            <person name="Kohler A."/>
            <person name="Feng B."/>
            <person name="Cao Y."/>
            <person name="Lipzen A."/>
            <person name="Daum C."/>
            <person name="Hundley H."/>
            <person name="Pangilinan J."/>
            <person name="Johnson J."/>
            <person name="Barry K."/>
            <person name="LaButti K."/>
            <person name="Ng V."/>
            <person name="Ahrendt S."/>
            <person name="Min B."/>
            <person name="Choi I.G."/>
            <person name="Park H."/>
            <person name="Plett J.M."/>
            <person name="Magnuson J."/>
            <person name="Spatafora J.W."/>
            <person name="Nagy L.G."/>
            <person name="Henrissat B."/>
            <person name="Grigoriev I.V."/>
            <person name="Yang Z.L."/>
            <person name="Xu J."/>
            <person name="Martin F.M."/>
        </authorList>
    </citation>
    <scope>NUCLEOTIDE SEQUENCE</scope>
    <source>
        <strain evidence="1">KUC20120723A-06</strain>
    </source>
</reference>
<dbReference type="EMBL" id="MU266431">
    <property type="protein sequence ID" value="KAH7924188.1"/>
    <property type="molecule type" value="Genomic_DNA"/>
</dbReference>
<protein>
    <submittedName>
        <fullName evidence="1">Uncharacterized protein</fullName>
    </submittedName>
</protein>
<evidence type="ECO:0000313" key="2">
    <source>
        <dbReference type="Proteomes" id="UP000790709"/>
    </source>
</evidence>
<sequence>MHSRNPYRNPPDFAALARQYLPLKPYVSSAPNGTSTIDFKDPVAQRRLTEALLQRDFDIQLTLPDDRLCPPCLPSRLNYVLWLQDIIEVVSSKVDVVRGVDIGTGASAIYPLLACKLDPSWIMTATDIDEASLRSARANVERNNLCDRITVLQAAHNDPIFSLLDVDINTQFDFTMCNPPFYSSAEEIASSSDAKEYGPSAVCTGVDVEMITPGGESEFVTRMVTESLRHKSRCRWFTSMLGKMSTVPVVVALLRLNKIDNYAITEFVQGQTRRWAIAWSFGTSRLPDTLARISQPALQAIMPSRNTLRQPFPDSHSVEHLAEALKSVLELIDGVRYTPVEAVSTDCRPSAFTVEAATNSWSRAARRRKASVEDGQTLMPTFAALRCRIECLDNSWPGSGERRVVEGPRFKLEFVWVEGKERTFFESFVSHVSKKVGLGILAAG</sequence>
<dbReference type="Proteomes" id="UP000790709">
    <property type="component" value="Unassembled WGS sequence"/>
</dbReference>
<accession>A0ACB8BI26</accession>
<comment type="caution">
    <text evidence="1">The sequence shown here is derived from an EMBL/GenBank/DDBJ whole genome shotgun (WGS) entry which is preliminary data.</text>
</comment>
<gene>
    <name evidence="1" type="ORF">BV22DRAFT_1166095</name>
</gene>
<name>A0ACB8BI26_9AGAM</name>
<keyword evidence="2" id="KW-1185">Reference proteome</keyword>
<organism evidence="1 2">
    <name type="scientific">Leucogyrophana mollusca</name>
    <dbReference type="NCBI Taxonomy" id="85980"/>
    <lineage>
        <taxon>Eukaryota</taxon>
        <taxon>Fungi</taxon>
        <taxon>Dikarya</taxon>
        <taxon>Basidiomycota</taxon>
        <taxon>Agaricomycotina</taxon>
        <taxon>Agaricomycetes</taxon>
        <taxon>Agaricomycetidae</taxon>
        <taxon>Boletales</taxon>
        <taxon>Boletales incertae sedis</taxon>
        <taxon>Leucogyrophana</taxon>
    </lineage>
</organism>